<feature type="transmembrane region" description="Helical" evidence="5">
    <location>
        <begin position="310"/>
        <end position="331"/>
    </location>
</feature>
<dbReference type="AlphaFoldDB" id="A0A8H4QB30"/>
<dbReference type="EMBL" id="JAACLJ010000002">
    <property type="protein sequence ID" value="KAF4592430.1"/>
    <property type="molecule type" value="Genomic_DNA"/>
</dbReference>
<gene>
    <name evidence="6" type="ORF">GQ602_002729</name>
</gene>
<feature type="transmembrane region" description="Helical" evidence="5">
    <location>
        <begin position="59"/>
        <end position="78"/>
    </location>
</feature>
<feature type="transmembrane region" description="Helical" evidence="5">
    <location>
        <begin position="34"/>
        <end position="52"/>
    </location>
</feature>
<protein>
    <submittedName>
        <fullName evidence="6">Major facilitator superfamily transporter</fullName>
    </submittedName>
</protein>
<evidence type="ECO:0000256" key="4">
    <source>
        <dbReference type="ARBA" id="ARBA00023136"/>
    </source>
</evidence>
<comment type="subcellular location">
    <subcellularLocation>
        <location evidence="1">Membrane</location>
        <topology evidence="1">Multi-pass membrane protein</topology>
    </subcellularLocation>
</comment>
<keyword evidence="7" id="KW-1185">Reference proteome</keyword>
<dbReference type="Pfam" id="PF07690">
    <property type="entry name" value="MFS_1"/>
    <property type="match status" value="1"/>
</dbReference>
<organism evidence="6 7">
    <name type="scientific">Ophiocordyceps camponoti-floridani</name>
    <dbReference type="NCBI Taxonomy" id="2030778"/>
    <lineage>
        <taxon>Eukaryota</taxon>
        <taxon>Fungi</taxon>
        <taxon>Dikarya</taxon>
        <taxon>Ascomycota</taxon>
        <taxon>Pezizomycotina</taxon>
        <taxon>Sordariomycetes</taxon>
        <taxon>Hypocreomycetidae</taxon>
        <taxon>Hypocreales</taxon>
        <taxon>Ophiocordycipitaceae</taxon>
        <taxon>Ophiocordyceps</taxon>
    </lineage>
</organism>
<reference evidence="6 7" key="1">
    <citation type="journal article" date="2020" name="G3 (Bethesda)">
        <title>Genetic Underpinnings of Host Manipulation by Ophiocordyceps as Revealed by Comparative Transcriptomics.</title>
        <authorList>
            <person name="Will I."/>
            <person name="Das B."/>
            <person name="Trinh T."/>
            <person name="Brachmann A."/>
            <person name="Ohm R.A."/>
            <person name="de Bekker C."/>
        </authorList>
    </citation>
    <scope>NUCLEOTIDE SEQUENCE [LARGE SCALE GENOMIC DNA]</scope>
    <source>
        <strain evidence="6 7">EC05</strain>
    </source>
</reference>
<evidence type="ECO:0000256" key="2">
    <source>
        <dbReference type="ARBA" id="ARBA00022692"/>
    </source>
</evidence>
<dbReference type="OrthoDB" id="5215911at2759"/>
<feature type="transmembrane region" description="Helical" evidence="5">
    <location>
        <begin position="139"/>
        <end position="159"/>
    </location>
</feature>
<dbReference type="SUPFAM" id="SSF103473">
    <property type="entry name" value="MFS general substrate transporter"/>
    <property type="match status" value="1"/>
</dbReference>
<feature type="transmembrane region" description="Helical" evidence="5">
    <location>
        <begin position="267"/>
        <end position="289"/>
    </location>
</feature>
<evidence type="ECO:0000313" key="7">
    <source>
        <dbReference type="Proteomes" id="UP000562929"/>
    </source>
</evidence>
<keyword evidence="4 5" id="KW-0472">Membrane</keyword>
<feature type="transmembrane region" description="Helical" evidence="5">
    <location>
        <begin position="230"/>
        <end position="255"/>
    </location>
</feature>
<dbReference type="PANTHER" id="PTHR23502:SF50">
    <property type="entry name" value="TRANSPORTER, PUTATIVE (AFU_ORTHOLOGUE AFUA_5G00430)-RELATED"/>
    <property type="match status" value="1"/>
</dbReference>
<evidence type="ECO:0000256" key="3">
    <source>
        <dbReference type="ARBA" id="ARBA00022989"/>
    </source>
</evidence>
<dbReference type="Gene3D" id="1.20.1250.20">
    <property type="entry name" value="MFS general substrate transporter like domains"/>
    <property type="match status" value="1"/>
</dbReference>
<comment type="caution">
    <text evidence="6">The sequence shown here is derived from an EMBL/GenBank/DDBJ whole genome shotgun (WGS) entry which is preliminary data.</text>
</comment>
<dbReference type="GO" id="GO:0005886">
    <property type="term" value="C:plasma membrane"/>
    <property type="evidence" value="ECO:0007669"/>
    <property type="project" value="TreeGrafter"/>
</dbReference>
<keyword evidence="3 5" id="KW-1133">Transmembrane helix</keyword>
<evidence type="ECO:0000256" key="5">
    <source>
        <dbReference type="SAM" id="Phobius"/>
    </source>
</evidence>
<dbReference type="PANTHER" id="PTHR23502">
    <property type="entry name" value="MAJOR FACILITATOR SUPERFAMILY"/>
    <property type="match status" value="1"/>
</dbReference>
<sequence>MTMAVYTALGVQPIFWNQMLRDIRVSQLDLTNGGTVKLGGTAVGCIVFIPFAKKYGRRSAYIFSTALVAAGVWWSAYMKTTAEVYLTNFVIGLAGAVNQAAVQMSRGTANGIYFIASKTGASLAPMMAGAHAAKAGYRTSYVSLAVCLTLITLLFVGTLEETKFVSRDGDGDGKRVGLAETASASEIDRIVAPLRAPFPRYLRLELITETKESLLSIFREPLQTWWWPHVLFASVVYGMGICWFVVVGTVTAIRFVKEPYGFDSAQVGYMFGASAVGSVLGCLYGGFLTDKSIQWLARRNGGVFEPEMRFYLLPLPAVTLSVGLVIFGATTDQGAHWFFPALGIVIFSFGFGATADIVCTVVIDSYPDRLAAKDVPKPPETLR</sequence>
<name>A0A8H4QB30_9HYPO</name>
<proteinExistence type="predicted"/>
<dbReference type="InterPro" id="IPR036259">
    <property type="entry name" value="MFS_trans_sf"/>
</dbReference>
<evidence type="ECO:0000256" key="1">
    <source>
        <dbReference type="ARBA" id="ARBA00004141"/>
    </source>
</evidence>
<accession>A0A8H4QB30</accession>
<keyword evidence="2 5" id="KW-0812">Transmembrane</keyword>
<evidence type="ECO:0000313" key="6">
    <source>
        <dbReference type="EMBL" id="KAF4592430.1"/>
    </source>
</evidence>
<dbReference type="GO" id="GO:0022857">
    <property type="term" value="F:transmembrane transporter activity"/>
    <property type="evidence" value="ECO:0007669"/>
    <property type="project" value="InterPro"/>
</dbReference>
<feature type="transmembrane region" description="Helical" evidence="5">
    <location>
        <begin position="337"/>
        <end position="363"/>
    </location>
</feature>
<dbReference type="InterPro" id="IPR011701">
    <property type="entry name" value="MFS"/>
</dbReference>
<dbReference type="Proteomes" id="UP000562929">
    <property type="component" value="Unassembled WGS sequence"/>
</dbReference>